<dbReference type="GO" id="GO:0019005">
    <property type="term" value="C:SCF ubiquitin ligase complex"/>
    <property type="evidence" value="ECO:0007669"/>
    <property type="project" value="TreeGrafter"/>
</dbReference>
<dbReference type="InterPro" id="IPR001810">
    <property type="entry name" value="F-box_dom"/>
</dbReference>
<protein>
    <recommendedName>
        <fullName evidence="3">F-box domain-containing protein</fullName>
    </recommendedName>
</protein>
<evidence type="ECO:0000313" key="5">
    <source>
        <dbReference type="Proteomes" id="UP000241818"/>
    </source>
</evidence>
<name>A0A2T3AQT4_AMORE</name>
<dbReference type="EMBL" id="KZ679018">
    <property type="protein sequence ID" value="PSS08629.1"/>
    <property type="molecule type" value="Genomic_DNA"/>
</dbReference>
<dbReference type="InParanoid" id="A0A2T3AQT4"/>
<feature type="compositionally biased region" description="Basic and acidic residues" evidence="2">
    <location>
        <begin position="52"/>
        <end position="61"/>
    </location>
</feature>
<dbReference type="PANTHER" id="PTHR12874:SF9">
    <property type="entry name" value="F-BOX ONLY PROTEIN 48"/>
    <property type="match status" value="1"/>
</dbReference>
<dbReference type="PANTHER" id="PTHR12874">
    <property type="entry name" value="F-BOX ONLY PROTEIN 48-RELATED"/>
    <property type="match status" value="1"/>
</dbReference>
<dbReference type="CDD" id="cd22089">
    <property type="entry name" value="F-box_FBXO9"/>
    <property type="match status" value="1"/>
</dbReference>
<dbReference type="FunCoup" id="A0A2T3AQT4">
    <property type="interactions" value="114"/>
</dbReference>
<keyword evidence="1" id="KW-0833">Ubl conjugation pathway</keyword>
<organism evidence="4 5">
    <name type="scientific">Amorphotheca resinae ATCC 22711</name>
    <dbReference type="NCBI Taxonomy" id="857342"/>
    <lineage>
        <taxon>Eukaryota</taxon>
        <taxon>Fungi</taxon>
        <taxon>Dikarya</taxon>
        <taxon>Ascomycota</taxon>
        <taxon>Pezizomycotina</taxon>
        <taxon>Leotiomycetes</taxon>
        <taxon>Helotiales</taxon>
        <taxon>Amorphothecaceae</taxon>
        <taxon>Amorphotheca</taxon>
    </lineage>
</organism>
<dbReference type="Proteomes" id="UP000241818">
    <property type="component" value="Unassembled WGS sequence"/>
</dbReference>
<dbReference type="STRING" id="857342.A0A2T3AQT4"/>
<keyword evidence="5" id="KW-1185">Reference proteome</keyword>
<dbReference type="Pfam" id="PF19270">
    <property type="entry name" value="FBO_C"/>
    <property type="match status" value="1"/>
</dbReference>
<dbReference type="AlphaFoldDB" id="A0A2T3AQT4"/>
<dbReference type="GO" id="GO:0031146">
    <property type="term" value="P:SCF-dependent proteasomal ubiquitin-dependent protein catabolic process"/>
    <property type="evidence" value="ECO:0007669"/>
    <property type="project" value="TreeGrafter"/>
</dbReference>
<evidence type="ECO:0000256" key="1">
    <source>
        <dbReference type="ARBA" id="ARBA00022786"/>
    </source>
</evidence>
<reference evidence="4 5" key="1">
    <citation type="journal article" date="2018" name="New Phytol.">
        <title>Comparative genomics and transcriptomics depict ericoid mycorrhizal fungi as versatile saprotrophs and plant mutualists.</title>
        <authorList>
            <person name="Martino E."/>
            <person name="Morin E."/>
            <person name="Grelet G.A."/>
            <person name="Kuo A."/>
            <person name="Kohler A."/>
            <person name="Daghino S."/>
            <person name="Barry K.W."/>
            <person name="Cichocki N."/>
            <person name="Clum A."/>
            <person name="Dockter R.B."/>
            <person name="Hainaut M."/>
            <person name="Kuo R.C."/>
            <person name="LaButti K."/>
            <person name="Lindahl B.D."/>
            <person name="Lindquist E.A."/>
            <person name="Lipzen A."/>
            <person name="Khouja H.R."/>
            <person name="Magnuson J."/>
            <person name="Murat C."/>
            <person name="Ohm R.A."/>
            <person name="Singer S.W."/>
            <person name="Spatafora J.W."/>
            <person name="Wang M."/>
            <person name="Veneault-Fourrey C."/>
            <person name="Henrissat B."/>
            <person name="Grigoriev I.V."/>
            <person name="Martin F.M."/>
            <person name="Perotto S."/>
        </authorList>
    </citation>
    <scope>NUCLEOTIDE SEQUENCE [LARGE SCALE GENOMIC DNA]</scope>
    <source>
        <strain evidence="4 5">ATCC 22711</strain>
    </source>
</reference>
<dbReference type="RefSeq" id="XP_024717027.1">
    <property type="nucleotide sequence ID" value="XM_024862076.1"/>
</dbReference>
<dbReference type="GO" id="GO:0005737">
    <property type="term" value="C:cytoplasm"/>
    <property type="evidence" value="ECO:0007669"/>
    <property type="project" value="TreeGrafter"/>
</dbReference>
<proteinExistence type="predicted"/>
<feature type="domain" description="F-box" evidence="3">
    <location>
        <begin position="204"/>
        <end position="254"/>
    </location>
</feature>
<evidence type="ECO:0000313" key="4">
    <source>
        <dbReference type="EMBL" id="PSS08629.1"/>
    </source>
</evidence>
<dbReference type="GeneID" id="36570157"/>
<gene>
    <name evidence="4" type="ORF">M430DRAFT_128743</name>
</gene>
<dbReference type="OrthoDB" id="2117972at2759"/>
<dbReference type="Pfam" id="PF12937">
    <property type="entry name" value="F-box-like"/>
    <property type="match status" value="1"/>
</dbReference>
<evidence type="ECO:0000256" key="2">
    <source>
        <dbReference type="SAM" id="MobiDB-lite"/>
    </source>
</evidence>
<sequence>MEDSNPELESFRQQWKAEVTARVSNAGGGSRPAQSSAGPSKASRRPPPAPRIAEDKASKVPDEDDDHVQPQVFSGLDASSALVAEDGEGFKTASREPRSALEHYEKAVERESQGSLGDSLDLYRKAFKLDHRVDLQYKNKHFPPSYFAAKAANANPSNASSTVPNTAHHSLDGPPPTIKELIAGFAGLSIEPAPPAVEGDPSPPCPLASLPEEILVHIFREVAIEDVASFVRLAQVCKRMAYLVATEEQIWRRVCLGSEVGFGAMHYQWQREILGGPLEEVFPDLKETDGEAAEIPEMTLPLRDTITEALLHGVYSSSWQQMFRRRPRIRFNGCYISTNNYIRPGQASPSQVSWNSPVHIVTYYRYLRFFRDGTVISLLTTTEPVDVVPHLTKELLETHQGGANPHLPSSVMQNALRGRWHLTPAHPDKDLREAEGALCVETEGVGPKYVYRMDLSLRSAGRGARNNKLVWAAFWFHNRLTDDWAEFSRKNEKPLYWSRVKSYGNGA</sequence>
<dbReference type="InterPro" id="IPR045464">
    <property type="entry name" value="Hrt3/FBXO9_C"/>
</dbReference>
<dbReference type="PROSITE" id="PS50181">
    <property type="entry name" value="FBOX"/>
    <property type="match status" value="1"/>
</dbReference>
<feature type="region of interest" description="Disordered" evidence="2">
    <location>
        <begin position="19"/>
        <end position="99"/>
    </location>
</feature>
<dbReference type="SUPFAM" id="SSF81383">
    <property type="entry name" value="F-box domain"/>
    <property type="match status" value="1"/>
</dbReference>
<evidence type="ECO:0000259" key="3">
    <source>
        <dbReference type="PROSITE" id="PS50181"/>
    </source>
</evidence>
<accession>A0A2T3AQT4</accession>
<dbReference type="Gene3D" id="1.20.1280.50">
    <property type="match status" value="1"/>
</dbReference>
<dbReference type="InterPro" id="IPR036047">
    <property type="entry name" value="F-box-like_dom_sf"/>
</dbReference>